<evidence type="ECO:0000313" key="1">
    <source>
        <dbReference type="EMBL" id="KAH7941335.1"/>
    </source>
</evidence>
<reference evidence="1" key="1">
    <citation type="submission" date="2020-05" db="EMBL/GenBank/DDBJ databases">
        <title>Large-scale comparative analyses of tick genomes elucidate their genetic diversity and vector capacities.</title>
        <authorList>
            <person name="Jia N."/>
            <person name="Wang J."/>
            <person name="Shi W."/>
            <person name="Du L."/>
            <person name="Sun Y."/>
            <person name="Zhan W."/>
            <person name="Jiang J."/>
            <person name="Wang Q."/>
            <person name="Zhang B."/>
            <person name="Ji P."/>
            <person name="Sakyi L.B."/>
            <person name="Cui X."/>
            <person name="Yuan T."/>
            <person name="Jiang B."/>
            <person name="Yang W."/>
            <person name="Lam T.T.-Y."/>
            <person name="Chang Q."/>
            <person name="Ding S."/>
            <person name="Wang X."/>
            <person name="Zhu J."/>
            <person name="Ruan X."/>
            <person name="Zhao L."/>
            <person name="Wei J."/>
            <person name="Que T."/>
            <person name="Du C."/>
            <person name="Cheng J."/>
            <person name="Dai P."/>
            <person name="Han X."/>
            <person name="Huang E."/>
            <person name="Gao Y."/>
            <person name="Liu J."/>
            <person name="Shao H."/>
            <person name="Ye R."/>
            <person name="Li L."/>
            <person name="Wei W."/>
            <person name="Wang X."/>
            <person name="Wang C."/>
            <person name="Yang T."/>
            <person name="Huo Q."/>
            <person name="Li W."/>
            <person name="Guo W."/>
            <person name="Chen H."/>
            <person name="Zhou L."/>
            <person name="Ni X."/>
            <person name="Tian J."/>
            <person name="Zhou Y."/>
            <person name="Sheng Y."/>
            <person name="Liu T."/>
            <person name="Pan Y."/>
            <person name="Xia L."/>
            <person name="Li J."/>
            <person name="Zhao F."/>
            <person name="Cao W."/>
        </authorList>
    </citation>
    <scope>NUCLEOTIDE SEQUENCE</scope>
    <source>
        <strain evidence="1">Dsil-2018</strain>
    </source>
</reference>
<sequence length="220" mass="24447">MAVIRLTHLLLSLCALAGLGGLFVIRLRYINVDVNFSQFRDIAQDKDQDSDAFSDVVLVKPLPSHSTTTTGESKPDRMPNQAHERKPRLPPLPPSDCKIAFRPRDGLDISKWQSNHLTRAVKNLAVASTPKEELTEHISRITTLQLGGKEYQVCAYVACPNISSKGVATGIDIEIHRDELMANLRSPQAPILFARMLGKSTAAPITFDGLEFPRRIFFIM</sequence>
<comment type="caution">
    <text evidence="1">The sequence shown here is derived from an EMBL/GenBank/DDBJ whole genome shotgun (WGS) entry which is preliminary data.</text>
</comment>
<gene>
    <name evidence="1" type="ORF">HPB49_012343</name>
</gene>
<dbReference type="Proteomes" id="UP000821865">
    <property type="component" value="Chromosome 7"/>
</dbReference>
<evidence type="ECO:0000313" key="2">
    <source>
        <dbReference type="Proteomes" id="UP000821865"/>
    </source>
</evidence>
<proteinExistence type="predicted"/>
<accession>A0ACB8CEX7</accession>
<organism evidence="1 2">
    <name type="scientific">Dermacentor silvarum</name>
    <name type="common">Tick</name>
    <dbReference type="NCBI Taxonomy" id="543639"/>
    <lineage>
        <taxon>Eukaryota</taxon>
        <taxon>Metazoa</taxon>
        <taxon>Ecdysozoa</taxon>
        <taxon>Arthropoda</taxon>
        <taxon>Chelicerata</taxon>
        <taxon>Arachnida</taxon>
        <taxon>Acari</taxon>
        <taxon>Parasitiformes</taxon>
        <taxon>Ixodida</taxon>
        <taxon>Ixodoidea</taxon>
        <taxon>Ixodidae</taxon>
        <taxon>Rhipicephalinae</taxon>
        <taxon>Dermacentor</taxon>
    </lineage>
</organism>
<protein>
    <submittedName>
        <fullName evidence="1">Uncharacterized protein</fullName>
    </submittedName>
</protein>
<dbReference type="EMBL" id="CM023476">
    <property type="protein sequence ID" value="KAH7941335.1"/>
    <property type="molecule type" value="Genomic_DNA"/>
</dbReference>
<keyword evidence="2" id="KW-1185">Reference proteome</keyword>
<name>A0ACB8CEX7_DERSI</name>